<sequence>MMVQATGRTDLDELAKSVLIKLQTALNAV</sequence>
<gene>
    <name evidence="1" type="ORF">METZ01_LOCUS5518</name>
</gene>
<evidence type="ECO:0000313" key="1">
    <source>
        <dbReference type="EMBL" id="SUZ52664.1"/>
    </source>
</evidence>
<dbReference type="EMBL" id="UINC01000287">
    <property type="protein sequence ID" value="SUZ52664.1"/>
    <property type="molecule type" value="Genomic_DNA"/>
</dbReference>
<protein>
    <submittedName>
        <fullName evidence="1">Uncharacterized protein</fullName>
    </submittedName>
</protein>
<dbReference type="AlphaFoldDB" id="A0A381NF00"/>
<proteinExistence type="predicted"/>
<accession>A0A381NF00</accession>
<name>A0A381NF00_9ZZZZ</name>
<reference evidence="1" key="1">
    <citation type="submission" date="2018-05" db="EMBL/GenBank/DDBJ databases">
        <authorList>
            <person name="Lanie J.A."/>
            <person name="Ng W.-L."/>
            <person name="Kazmierczak K.M."/>
            <person name="Andrzejewski T.M."/>
            <person name="Davidsen T.M."/>
            <person name="Wayne K.J."/>
            <person name="Tettelin H."/>
            <person name="Glass J.I."/>
            <person name="Rusch D."/>
            <person name="Podicherti R."/>
            <person name="Tsui H.-C.T."/>
            <person name="Winkler M.E."/>
        </authorList>
    </citation>
    <scope>NUCLEOTIDE SEQUENCE</scope>
</reference>
<organism evidence="1">
    <name type="scientific">marine metagenome</name>
    <dbReference type="NCBI Taxonomy" id="408172"/>
    <lineage>
        <taxon>unclassified sequences</taxon>
        <taxon>metagenomes</taxon>
        <taxon>ecological metagenomes</taxon>
    </lineage>
</organism>